<name>A0A6P8AQM7_PYRGI</name>
<feature type="non-terminal residue" evidence="3">
    <location>
        <position position="181"/>
    </location>
</feature>
<dbReference type="AlphaFoldDB" id="A0A6P8AQM7"/>
<evidence type="ECO:0000313" key="3">
    <source>
        <dbReference type="RefSeq" id="XP_030977189.1"/>
    </source>
</evidence>
<feature type="signal peptide" evidence="1">
    <location>
        <begin position="1"/>
        <end position="24"/>
    </location>
</feature>
<sequence>MFPFGKRDATIFTFLAWLILLAEATSIAKPPEAFSFEGKEVETRSLISKRRVFDKTCTAEQLEHLSLLARQLALPGYKLIWQKPATTTKNFNFETTNDAWKTASFLRDVIYILGPNDEKSLIRCERLYDNDCKDGHPTAVHTWKDTVILCPEFWGPEHNGYTDLEQFQSVALLRAAIQLQI</sequence>
<protein>
    <submittedName>
        <fullName evidence="3">Uncharacterized protein</fullName>
    </submittedName>
</protein>
<evidence type="ECO:0000313" key="2">
    <source>
        <dbReference type="Proteomes" id="UP000515153"/>
    </source>
</evidence>
<evidence type="ECO:0000256" key="1">
    <source>
        <dbReference type="SAM" id="SignalP"/>
    </source>
</evidence>
<reference evidence="3" key="3">
    <citation type="submission" date="2025-08" db="UniProtKB">
        <authorList>
            <consortium name="RefSeq"/>
        </authorList>
    </citation>
    <scope>IDENTIFICATION</scope>
    <source>
        <strain evidence="3">NI907</strain>
    </source>
</reference>
<reference evidence="3" key="2">
    <citation type="submission" date="2019-10" db="EMBL/GenBank/DDBJ databases">
        <authorList>
            <consortium name="NCBI Genome Project"/>
        </authorList>
    </citation>
    <scope>NUCLEOTIDE SEQUENCE</scope>
    <source>
        <strain evidence="3">NI907</strain>
    </source>
</reference>
<proteinExistence type="predicted"/>
<dbReference type="RefSeq" id="XP_030977189.1">
    <property type="nucleotide sequence ID" value="XM_031131972.1"/>
</dbReference>
<accession>A0A6P8AQM7</accession>
<dbReference type="KEGG" id="pgri:PgNI_12015"/>
<gene>
    <name evidence="3" type="ORF">PgNI_12015</name>
</gene>
<dbReference type="GeneID" id="41966877"/>
<reference evidence="3" key="1">
    <citation type="journal article" date="2019" name="Mol. Biol. Evol.">
        <title>Blast fungal genomes show frequent chromosomal changes, gene gains and losses, and effector gene turnover.</title>
        <authorList>
            <person name="Gomez Luciano L.B."/>
            <person name="Jason Tsai I."/>
            <person name="Chuma I."/>
            <person name="Tosa Y."/>
            <person name="Chen Y.H."/>
            <person name="Li J.Y."/>
            <person name="Li M.Y."/>
            <person name="Jade Lu M.Y."/>
            <person name="Nakayashiki H."/>
            <person name="Li W.H."/>
        </authorList>
    </citation>
    <scope>NUCLEOTIDE SEQUENCE</scope>
    <source>
        <strain evidence="3">NI907</strain>
    </source>
</reference>
<keyword evidence="1" id="KW-0732">Signal</keyword>
<dbReference type="Proteomes" id="UP000515153">
    <property type="component" value="Unplaced"/>
</dbReference>
<keyword evidence="2" id="KW-1185">Reference proteome</keyword>
<organism evidence="2 3">
    <name type="scientific">Pyricularia grisea</name>
    <name type="common">Crabgrass-specific blast fungus</name>
    <name type="synonym">Magnaporthe grisea</name>
    <dbReference type="NCBI Taxonomy" id="148305"/>
    <lineage>
        <taxon>Eukaryota</taxon>
        <taxon>Fungi</taxon>
        <taxon>Dikarya</taxon>
        <taxon>Ascomycota</taxon>
        <taxon>Pezizomycotina</taxon>
        <taxon>Sordariomycetes</taxon>
        <taxon>Sordariomycetidae</taxon>
        <taxon>Magnaporthales</taxon>
        <taxon>Pyriculariaceae</taxon>
        <taxon>Pyricularia</taxon>
    </lineage>
</organism>
<feature type="chain" id="PRO_5027952390" evidence="1">
    <location>
        <begin position="25"/>
        <end position="181"/>
    </location>
</feature>
<dbReference type="SUPFAM" id="SSF55486">
    <property type="entry name" value="Metalloproteases ('zincins'), catalytic domain"/>
    <property type="match status" value="1"/>
</dbReference>